<dbReference type="InterPro" id="IPR024623">
    <property type="entry name" value="YtxH"/>
</dbReference>
<keyword evidence="2" id="KW-1133">Transmembrane helix</keyword>
<evidence type="ECO:0000313" key="4">
    <source>
        <dbReference type="Proteomes" id="UP001595841"/>
    </source>
</evidence>
<protein>
    <submittedName>
        <fullName evidence="3">YtxH domain-containing protein</fullName>
    </submittedName>
</protein>
<comment type="caution">
    <text evidence="3">The sequence shown here is derived from an EMBL/GenBank/DDBJ whole genome shotgun (WGS) entry which is preliminary data.</text>
</comment>
<dbReference type="InterPro" id="IPR052928">
    <property type="entry name" value="Desiccation-related_membrane"/>
</dbReference>
<feature type="coiled-coil region" evidence="1">
    <location>
        <begin position="60"/>
        <end position="109"/>
    </location>
</feature>
<reference evidence="4" key="1">
    <citation type="journal article" date="2019" name="Int. J. Syst. Evol. Microbiol.">
        <title>The Global Catalogue of Microorganisms (GCM) 10K type strain sequencing project: providing services to taxonomists for standard genome sequencing and annotation.</title>
        <authorList>
            <consortium name="The Broad Institute Genomics Platform"/>
            <consortium name="The Broad Institute Genome Sequencing Center for Infectious Disease"/>
            <person name="Wu L."/>
            <person name="Ma J."/>
        </authorList>
    </citation>
    <scope>NUCLEOTIDE SEQUENCE [LARGE SCALE GENOMIC DNA]</scope>
    <source>
        <strain evidence="4">CGMCC 1.15774</strain>
    </source>
</reference>
<evidence type="ECO:0000256" key="2">
    <source>
        <dbReference type="SAM" id="Phobius"/>
    </source>
</evidence>
<feature type="transmembrane region" description="Helical" evidence="2">
    <location>
        <begin position="6"/>
        <end position="26"/>
    </location>
</feature>
<keyword evidence="2" id="KW-0472">Membrane</keyword>
<dbReference type="Proteomes" id="UP001595841">
    <property type="component" value="Unassembled WGS sequence"/>
</dbReference>
<keyword evidence="4" id="KW-1185">Reference proteome</keyword>
<keyword evidence="1" id="KW-0175">Coiled coil</keyword>
<dbReference type="Pfam" id="PF12732">
    <property type="entry name" value="YtxH"/>
    <property type="match status" value="1"/>
</dbReference>
<name>A0ABV8PHU8_9FLAO</name>
<gene>
    <name evidence="3" type="ORF">ACFOWS_06460</name>
</gene>
<organism evidence="3 4">
    <name type="scientific">Flagellimonas marina</name>
    <dbReference type="NCBI Taxonomy" id="1775168"/>
    <lineage>
        <taxon>Bacteria</taxon>
        <taxon>Pseudomonadati</taxon>
        <taxon>Bacteroidota</taxon>
        <taxon>Flavobacteriia</taxon>
        <taxon>Flavobacteriales</taxon>
        <taxon>Flavobacteriaceae</taxon>
        <taxon>Flagellimonas</taxon>
    </lineage>
</organism>
<evidence type="ECO:0000313" key="3">
    <source>
        <dbReference type="EMBL" id="MFC4219764.1"/>
    </source>
</evidence>
<evidence type="ECO:0000256" key="1">
    <source>
        <dbReference type="SAM" id="Coils"/>
    </source>
</evidence>
<keyword evidence="2" id="KW-0812">Transmembrane</keyword>
<dbReference type="PANTHER" id="PTHR35792:SF2">
    <property type="entry name" value="GENERAL STRESS PROTEIN"/>
    <property type="match status" value="1"/>
</dbReference>
<accession>A0ABV8PHU8</accession>
<dbReference type="RefSeq" id="WP_379763124.1">
    <property type="nucleotide sequence ID" value="NZ_JBHSCL010000004.1"/>
</dbReference>
<proteinExistence type="predicted"/>
<dbReference type="PANTHER" id="PTHR35792">
    <property type="entry name" value="GENERAL STRESS PROTEIN"/>
    <property type="match status" value="1"/>
</dbReference>
<dbReference type="EMBL" id="JBHSCL010000004">
    <property type="protein sequence ID" value="MFC4219764.1"/>
    <property type="molecule type" value="Genomic_DNA"/>
</dbReference>
<sequence>MSDSSNTILGILAGTAIGATIGILFAPDKGTATRKKLVEQSNSLVDDVAQSTTQLKNQVVEQFSSKKNSLEDEVESLVTSASYKADDVISTLEAKLKELKAKNKKLQTAAK</sequence>